<gene>
    <name evidence="2" type="ORF">C8A03DRAFT_17655</name>
</gene>
<keyword evidence="3" id="KW-1185">Reference proteome</keyword>
<dbReference type="PANTHER" id="PTHR35870:SF1">
    <property type="entry name" value="PROTEIN, PUTATIVE (AFU_ORTHOLOGUE AFUA_5G03330)-RELATED"/>
    <property type="match status" value="1"/>
</dbReference>
<dbReference type="EMBL" id="MU860251">
    <property type="protein sequence ID" value="KAK4235626.1"/>
    <property type="molecule type" value="Genomic_DNA"/>
</dbReference>
<reference evidence="2" key="2">
    <citation type="submission" date="2023-05" db="EMBL/GenBank/DDBJ databases">
        <authorList>
            <consortium name="Lawrence Berkeley National Laboratory"/>
            <person name="Steindorff A."/>
            <person name="Hensen N."/>
            <person name="Bonometti L."/>
            <person name="Westerberg I."/>
            <person name="Brannstrom I.O."/>
            <person name="Guillou S."/>
            <person name="Cros-Aarteil S."/>
            <person name="Calhoun S."/>
            <person name="Haridas S."/>
            <person name="Kuo A."/>
            <person name="Mondo S."/>
            <person name="Pangilinan J."/>
            <person name="Riley R."/>
            <person name="Labutti K."/>
            <person name="Andreopoulos B."/>
            <person name="Lipzen A."/>
            <person name="Chen C."/>
            <person name="Yanf M."/>
            <person name="Daum C."/>
            <person name="Ng V."/>
            <person name="Clum A."/>
            <person name="Ohm R."/>
            <person name="Martin F."/>
            <person name="Silar P."/>
            <person name="Natvig D."/>
            <person name="Lalanne C."/>
            <person name="Gautier V."/>
            <person name="Ament-Velasquez S.L."/>
            <person name="Kruys A."/>
            <person name="Hutchinson M.I."/>
            <person name="Powell A.J."/>
            <person name="Barry K."/>
            <person name="Miller A.N."/>
            <person name="Grigoriev I.V."/>
            <person name="Debuchy R."/>
            <person name="Gladieux P."/>
            <person name="Thoren M.H."/>
            <person name="Johannesson H."/>
        </authorList>
    </citation>
    <scope>NUCLEOTIDE SEQUENCE</scope>
    <source>
        <strain evidence="2">CBS 532.94</strain>
    </source>
</reference>
<comment type="caution">
    <text evidence="2">The sequence shown here is derived from an EMBL/GenBank/DDBJ whole genome shotgun (WGS) entry which is preliminary data.</text>
</comment>
<protein>
    <recommendedName>
        <fullName evidence="4">Oxidoreductase AflY</fullName>
    </recommendedName>
</protein>
<evidence type="ECO:0000313" key="2">
    <source>
        <dbReference type="EMBL" id="KAK4235626.1"/>
    </source>
</evidence>
<dbReference type="PANTHER" id="PTHR35870">
    <property type="entry name" value="PROTEIN, PUTATIVE (AFU_ORTHOLOGUE AFUA_5G03330)-RELATED"/>
    <property type="match status" value="1"/>
</dbReference>
<evidence type="ECO:0000256" key="1">
    <source>
        <dbReference type="ARBA" id="ARBA00023002"/>
    </source>
</evidence>
<organism evidence="2 3">
    <name type="scientific">Achaetomium macrosporum</name>
    <dbReference type="NCBI Taxonomy" id="79813"/>
    <lineage>
        <taxon>Eukaryota</taxon>
        <taxon>Fungi</taxon>
        <taxon>Dikarya</taxon>
        <taxon>Ascomycota</taxon>
        <taxon>Pezizomycotina</taxon>
        <taxon>Sordariomycetes</taxon>
        <taxon>Sordariomycetidae</taxon>
        <taxon>Sordariales</taxon>
        <taxon>Chaetomiaceae</taxon>
        <taxon>Achaetomium</taxon>
    </lineage>
</organism>
<dbReference type="Pfam" id="PF14027">
    <property type="entry name" value="Questin_oxidase"/>
    <property type="match status" value="1"/>
</dbReference>
<reference evidence="2" key="1">
    <citation type="journal article" date="2023" name="Mol. Phylogenet. Evol.">
        <title>Genome-scale phylogeny and comparative genomics of the fungal order Sordariales.</title>
        <authorList>
            <person name="Hensen N."/>
            <person name="Bonometti L."/>
            <person name="Westerberg I."/>
            <person name="Brannstrom I.O."/>
            <person name="Guillou S."/>
            <person name="Cros-Aarteil S."/>
            <person name="Calhoun S."/>
            <person name="Haridas S."/>
            <person name="Kuo A."/>
            <person name="Mondo S."/>
            <person name="Pangilinan J."/>
            <person name="Riley R."/>
            <person name="LaButti K."/>
            <person name="Andreopoulos B."/>
            <person name="Lipzen A."/>
            <person name="Chen C."/>
            <person name="Yan M."/>
            <person name="Daum C."/>
            <person name="Ng V."/>
            <person name="Clum A."/>
            <person name="Steindorff A."/>
            <person name="Ohm R.A."/>
            <person name="Martin F."/>
            <person name="Silar P."/>
            <person name="Natvig D.O."/>
            <person name="Lalanne C."/>
            <person name="Gautier V."/>
            <person name="Ament-Velasquez S.L."/>
            <person name="Kruys A."/>
            <person name="Hutchinson M.I."/>
            <person name="Powell A.J."/>
            <person name="Barry K."/>
            <person name="Miller A.N."/>
            <person name="Grigoriev I.V."/>
            <person name="Debuchy R."/>
            <person name="Gladieux P."/>
            <person name="Hiltunen Thoren M."/>
            <person name="Johannesson H."/>
        </authorList>
    </citation>
    <scope>NUCLEOTIDE SEQUENCE</scope>
    <source>
        <strain evidence="2">CBS 532.94</strain>
    </source>
</reference>
<dbReference type="AlphaFoldDB" id="A0AAN7C571"/>
<dbReference type="Proteomes" id="UP001303760">
    <property type="component" value="Unassembled WGS sequence"/>
</dbReference>
<dbReference type="GO" id="GO:0016491">
    <property type="term" value="F:oxidoreductase activity"/>
    <property type="evidence" value="ECO:0007669"/>
    <property type="project" value="UniProtKB-KW"/>
</dbReference>
<name>A0AAN7C571_9PEZI</name>
<sequence>MAASRSRALTTTVQLSADTTPGYTHVDGLTETSAKKVSDLLTANHALFHTRWKATFHNHMVHHLLALWALGASPDEIQDIWDYNETYQTPRKTDDAEASPLQNLKDPSIFERCLGDNNRYADFLSFFEDEVTEKGVPTTIKEYLLKGDDRANTILCRMFSDLEHPMIHLGCGLEFQQPSIVAEALAGACVHESWPAKFLLPTEDYVRSHKGVPSRVFLDVLQSMRNDPVIVSGVKHTDPFNKIADGLLTRVGPEQLAPHLAQLQVGPDPEDLQRKTVDVMYSCAYMIGAAQQPGKREALDFVTLHAATMCVFLPVFLEQDWLSLGDKARLLEAKARVDAVMYAGTGCPALYPKRIRGYVSPRRPGDGWPELFRRAIVYRDEGHAVKLMRALYCTEQLGEPAPGFPISRGDLINIGRMAMDSIEMAFDGTDGHKLPESTAESVMQRVGPGGEMVVNNMTRWVFYGGLENAWNHVPSIGESRS</sequence>
<proteinExistence type="predicted"/>
<evidence type="ECO:0008006" key="4">
    <source>
        <dbReference type="Google" id="ProtNLM"/>
    </source>
</evidence>
<evidence type="ECO:0000313" key="3">
    <source>
        <dbReference type="Proteomes" id="UP001303760"/>
    </source>
</evidence>
<dbReference type="InterPro" id="IPR025337">
    <property type="entry name" value="Questin_oxidase-like"/>
</dbReference>
<accession>A0AAN7C571</accession>
<keyword evidence="1" id="KW-0560">Oxidoreductase</keyword>